<dbReference type="CDD" id="cd00082">
    <property type="entry name" value="HisKA"/>
    <property type="match status" value="1"/>
</dbReference>
<dbReference type="SMART" id="SM00086">
    <property type="entry name" value="PAC"/>
    <property type="match status" value="4"/>
</dbReference>
<dbReference type="PANTHER" id="PTHR43304:SF1">
    <property type="entry name" value="PAC DOMAIN-CONTAINING PROTEIN"/>
    <property type="match status" value="1"/>
</dbReference>
<evidence type="ECO:0000259" key="7">
    <source>
        <dbReference type="PROSITE" id="PS50109"/>
    </source>
</evidence>
<dbReference type="PANTHER" id="PTHR43304">
    <property type="entry name" value="PHYTOCHROME-LIKE PROTEIN CPH1"/>
    <property type="match status" value="1"/>
</dbReference>
<dbReference type="PROSITE" id="PS50112">
    <property type="entry name" value="PAS"/>
    <property type="match status" value="2"/>
</dbReference>
<organism evidence="10 11">
    <name type="scientific">Chryseotalea sanaruensis</name>
    <dbReference type="NCBI Taxonomy" id="2482724"/>
    <lineage>
        <taxon>Bacteria</taxon>
        <taxon>Pseudomonadati</taxon>
        <taxon>Bacteroidota</taxon>
        <taxon>Cytophagia</taxon>
        <taxon>Cytophagales</taxon>
        <taxon>Chryseotaleaceae</taxon>
        <taxon>Chryseotalea</taxon>
    </lineage>
</organism>
<evidence type="ECO:0000256" key="3">
    <source>
        <dbReference type="ARBA" id="ARBA00022553"/>
    </source>
</evidence>
<dbReference type="Pfam" id="PF00989">
    <property type="entry name" value="PAS"/>
    <property type="match status" value="1"/>
</dbReference>
<dbReference type="SUPFAM" id="SSF47384">
    <property type="entry name" value="Homodimeric domain of signal transducing histidine kinase"/>
    <property type="match status" value="1"/>
</dbReference>
<proteinExistence type="predicted"/>
<evidence type="ECO:0000256" key="6">
    <source>
        <dbReference type="SAM" id="Coils"/>
    </source>
</evidence>
<dbReference type="EMBL" id="BHXQ01000002">
    <property type="protein sequence ID" value="GCC50927.1"/>
    <property type="molecule type" value="Genomic_DNA"/>
</dbReference>
<keyword evidence="6" id="KW-0175">Coiled coil</keyword>
<comment type="caution">
    <text evidence="10">The sequence shown here is derived from an EMBL/GenBank/DDBJ whole genome shotgun (WGS) entry which is preliminary data.</text>
</comment>
<evidence type="ECO:0000259" key="9">
    <source>
        <dbReference type="PROSITE" id="PS50113"/>
    </source>
</evidence>
<dbReference type="InterPro" id="IPR000700">
    <property type="entry name" value="PAS-assoc_C"/>
</dbReference>
<dbReference type="Pfam" id="PF13426">
    <property type="entry name" value="PAS_9"/>
    <property type="match status" value="2"/>
</dbReference>
<dbReference type="InterPro" id="IPR013656">
    <property type="entry name" value="PAS_4"/>
</dbReference>
<dbReference type="NCBIfam" id="TIGR00229">
    <property type="entry name" value="sensory_box"/>
    <property type="match status" value="5"/>
</dbReference>
<dbReference type="OrthoDB" id="905895at2"/>
<dbReference type="AlphaFoldDB" id="A0A401U7S1"/>
<dbReference type="RefSeq" id="WP_127121580.1">
    <property type="nucleotide sequence ID" value="NZ_BHXQ01000002.1"/>
</dbReference>
<feature type="domain" description="PAC" evidence="9">
    <location>
        <begin position="460"/>
        <end position="512"/>
    </location>
</feature>
<dbReference type="InterPro" id="IPR001610">
    <property type="entry name" value="PAC"/>
</dbReference>
<dbReference type="SMART" id="SM00387">
    <property type="entry name" value="HATPase_c"/>
    <property type="match status" value="1"/>
</dbReference>
<name>A0A401U7S1_9BACT</name>
<gene>
    <name evidence="10" type="ORF">SanaruYs_11460</name>
</gene>
<dbReference type="InterPro" id="IPR013767">
    <property type="entry name" value="PAS_fold"/>
</dbReference>
<dbReference type="Pfam" id="PF00512">
    <property type="entry name" value="HisKA"/>
    <property type="match status" value="1"/>
</dbReference>
<feature type="domain" description="PAC" evidence="9">
    <location>
        <begin position="333"/>
        <end position="384"/>
    </location>
</feature>
<dbReference type="PRINTS" id="PR00344">
    <property type="entry name" value="BCTRLSENSOR"/>
</dbReference>
<dbReference type="Pfam" id="PF08448">
    <property type="entry name" value="PAS_4"/>
    <property type="match status" value="2"/>
</dbReference>
<comment type="catalytic activity">
    <reaction evidence="1">
        <text>ATP + protein L-histidine = ADP + protein N-phospho-L-histidine.</text>
        <dbReference type="EC" id="2.7.13.3"/>
    </reaction>
</comment>
<dbReference type="Gene3D" id="3.30.565.10">
    <property type="entry name" value="Histidine kinase-like ATPase, C-terminal domain"/>
    <property type="match status" value="1"/>
</dbReference>
<dbReference type="InterPro" id="IPR036890">
    <property type="entry name" value="HATPase_C_sf"/>
</dbReference>
<dbReference type="InterPro" id="IPR036097">
    <property type="entry name" value="HisK_dim/P_sf"/>
</dbReference>
<dbReference type="CDD" id="cd00130">
    <property type="entry name" value="PAS"/>
    <property type="match status" value="3"/>
</dbReference>
<keyword evidence="4" id="KW-0808">Transferase</keyword>
<sequence>MAKKNNTTSGVLEQTRFKALIEHAHDAIVLYDEKGVIRYASPSLKRFGGYTDKDLLGRKGSDFVHPDEADKIHKIFFSLKPGESITFQQRLLHKKGYFRWGETTLTNQLHLPEVNGVISNFRNISERKEAEEKSQQFQELLEIINENLEEGIFLGEFGDKFLYANQAFLRMSGYKSFEELAQTRPRDFYVDDAQRLYILSLMAQQKVVRNQELQFYKKNKKKIWVKMTISLLSSPNRRTQYIGTVQDITEQKKSELKFQASQQLLSSISNNVQEGFFRSSPTKGLIYVNESYVKMFGYNSLEEILKVSPVKFYANPADRKKLIDGQKKSTKVSNAEVLYRRKDGSTFWGSLNSTMFRSVDGTYIMDGVVRDITEIKSKEDEFFQLHSNLRAIMESTQESIYALDKQFRYLAFNENHKKVMKLLYNKEIMIGGDLRDYLKGSVDENWYPEEIKRAIKGDRFIKEYKVNYENYPNRIIQITFNPIKGKKNELQGAAMFVVDITEQKRTEQKAKQLLSNLTAVLESTKDRIFAVDQNLRYLIFNKSHEERALKSTGKKIKVGDNVLKVFPKSDYPNLEGNLIRSLKGEYFNIEMILPSKGAVEVSYSPVKDIDGNITGAAAFIRDVTLRKQNEQKIKALNEELINQNWKLEAREQDLKMTMEELSERNFELDQFMYKTSHDLRSPLSSVLGLINLAKFDSEKERVNDYLEKIEGRVRKLDEFVRSMLSYAKVSRAEISTSEVVLDELIAANIKELEYLENFKKLKIAIKCKSKAKFHSDEMTLKLIFGNIISNAFKYYNINSKSYLKVTIDVNTLRASVTFEDNGIGIQKEYLDKIFDMFFRATEKSEGSGLGMYIVKQAVDKLNGKIDIKSKYGKGTTIKLVIPNL</sequence>
<evidence type="ECO:0000313" key="11">
    <source>
        <dbReference type="Proteomes" id="UP000288227"/>
    </source>
</evidence>
<dbReference type="InterPro" id="IPR005467">
    <property type="entry name" value="His_kinase_dom"/>
</dbReference>
<dbReference type="SUPFAM" id="SSF55874">
    <property type="entry name" value="ATPase domain of HSP90 chaperone/DNA topoisomerase II/histidine kinase"/>
    <property type="match status" value="1"/>
</dbReference>
<dbReference type="Gene3D" id="1.10.287.130">
    <property type="match status" value="1"/>
</dbReference>
<evidence type="ECO:0000256" key="1">
    <source>
        <dbReference type="ARBA" id="ARBA00000085"/>
    </source>
</evidence>
<keyword evidence="3" id="KW-0597">Phosphoprotein</keyword>
<feature type="domain" description="PAS" evidence="8">
    <location>
        <begin position="261"/>
        <end position="333"/>
    </location>
</feature>
<keyword evidence="5" id="KW-0418">Kinase</keyword>
<dbReference type="PROSITE" id="PS50113">
    <property type="entry name" value="PAC"/>
    <property type="match status" value="4"/>
</dbReference>
<reference evidence="10 11" key="1">
    <citation type="submission" date="2018-11" db="EMBL/GenBank/DDBJ databases">
        <title>Chryseotalea sanarue gen. nov., sp., nov., a member of the family Cytophagaceae, isolated from a brackish lake in Hamamatsu Japan.</title>
        <authorList>
            <person name="Maejima Y."/>
            <person name="Iino T."/>
            <person name="Muraguchi Y."/>
            <person name="Fukuda K."/>
            <person name="Ohkuma M."/>
            <person name="Moriuchi R."/>
            <person name="Dohra H."/>
            <person name="Kimbara K."/>
            <person name="Shintani M."/>
        </authorList>
    </citation>
    <scope>NUCLEOTIDE SEQUENCE [LARGE SCALE GENOMIC DNA]</scope>
    <source>
        <strain evidence="10 11">Ys</strain>
    </source>
</reference>
<protein>
    <recommendedName>
        <fullName evidence="2">histidine kinase</fullName>
        <ecNumber evidence="2">2.7.13.3</ecNumber>
    </recommendedName>
</protein>
<keyword evidence="11" id="KW-1185">Reference proteome</keyword>
<evidence type="ECO:0000256" key="2">
    <source>
        <dbReference type="ARBA" id="ARBA00012438"/>
    </source>
</evidence>
<feature type="coiled-coil region" evidence="6">
    <location>
        <begin position="626"/>
        <end position="664"/>
    </location>
</feature>
<dbReference type="Gene3D" id="3.30.450.20">
    <property type="entry name" value="PAS domain"/>
    <property type="match status" value="5"/>
</dbReference>
<dbReference type="GO" id="GO:0006355">
    <property type="term" value="P:regulation of DNA-templated transcription"/>
    <property type="evidence" value="ECO:0007669"/>
    <property type="project" value="InterPro"/>
</dbReference>
<feature type="domain" description="Histidine kinase" evidence="7">
    <location>
        <begin position="674"/>
        <end position="884"/>
    </location>
</feature>
<dbReference type="GO" id="GO:0000155">
    <property type="term" value="F:phosphorelay sensor kinase activity"/>
    <property type="evidence" value="ECO:0007669"/>
    <property type="project" value="InterPro"/>
</dbReference>
<feature type="domain" description="PAC" evidence="9">
    <location>
        <begin position="572"/>
        <end position="635"/>
    </location>
</feature>
<dbReference type="InterPro" id="IPR000014">
    <property type="entry name" value="PAS"/>
</dbReference>
<dbReference type="Proteomes" id="UP000288227">
    <property type="component" value="Unassembled WGS sequence"/>
</dbReference>
<dbReference type="SMART" id="SM00388">
    <property type="entry name" value="HisKA"/>
    <property type="match status" value="1"/>
</dbReference>
<accession>A0A401U7S1</accession>
<feature type="domain" description="PAC" evidence="9">
    <location>
        <begin position="209"/>
        <end position="260"/>
    </location>
</feature>
<dbReference type="InterPro" id="IPR004358">
    <property type="entry name" value="Sig_transdc_His_kin-like_C"/>
</dbReference>
<dbReference type="EC" id="2.7.13.3" evidence="2"/>
<dbReference type="InterPro" id="IPR003661">
    <property type="entry name" value="HisK_dim/P_dom"/>
</dbReference>
<dbReference type="InterPro" id="IPR003594">
    <property type="entry name" value="HATPase_dom"/>
</dbReference>
<evidence type="ECO:0000313" key="10">
    <source>
        <dbReference type="EMBL" id="GCC50927.1"/>
    </source>
</evidence>
<dbReference type="SMART" id="SM00091">
    <property type="entry name" value="PAS"/>
    <property type="match status" value="4"/>
</dbReference>
<dbReference type="InterPro" id="IPR052162">
    <property type="entry name" value="Sensor_kinase/Photoreceptor"/>
</dbReference>
<dbReference type="SUPFAM" id="SSF55785">
    <property type="entry name" value="PYP-like sensor domain (PAS domain)"/>
    <property type="match status" value="5"/>
</dbReference>
<dbReference type="PROSITE" id="PS50109">
    <property type="entry name" value="HIS_KIN"/>
    <property type="match status" value="1"/>
</dbReference>
<dbReference type="Pfam" id="PF02518">
    <property type="entry name" value="HATPase_c"/>
    <property type="match status" value="1"/>
</dbReference>
<feature type="domain" description="PAS" evidence="8">
    <location>
        <begin position="13"/>
        <end position="76"/>
    </location>
</feature>
<evidence type="ECO:0000259" key="8">
    <source>
        <dbReference type="PROSITE" id="PS50112"/>
    </source>
</evidence>
<evidence type="ECO:0000256" key="4">
    <source>
        <dbReference type="ARBA" id="ARBA00022679"/>
    </source>
</evidence>
<evidence type="ECO:0000256" key="5">
    <source>
        <dbReference type="ARBA" id="ARBA00022777"/>
    </source>
</evidence>
<dbReference type="InterPro" id="IPR035965">
    <property type="entry name" value="PAS-like_dom_sf"/>
</dbReference>